<dbReference type="Pfam" id="PF03717">
    <property type="entry name" value="PBP_dimer"/>
    <property type="match status" value="1"/>
</dbReference>
<dbReference type="NCBIfam" id="TIGR03423">
    <property type="entry name" value="pbp2_mrdA"/>
    <property type="match status" value="1"/>
</dbReference>
<reference evidence="17 18" key="1">
    <citation type="submission" date="2015-11" db="EMBL/GenBank/DDBJ databases">
        <authorList>
            <person name="Lin W."/>
        </authorList>
    </citation>
    <scope>NUCLEOTIDE SEQUENCE [LARGE SCALE GENOMIC DNA]</scope>
    <source>
        <strain evidence="17 18">HCH-1</strain>
    </source>
</reference>
<keyword evidence="18" id="KW-1185">Reference proteome</keyword>
<gene>
    <name evidence="17" type="ORF">ASN18_0326</name>
</gene>
<keyword evidence="9" id="KW-0133">Cell shape</keyword>
<evidence type="ECO:0000256" key="2">
    <source>
        <dbReference type="ARBA" id="ARBA00004236"/>
    </source>
</evidence>
<keyword evidence="3" id="KW-1003">Cell membrane</keyword>
<evidence type="ECO:0000313" key="17">
    <source>
        <dbReference type="EMBL" id="KWT93243.1"/>
    </source>
</evidence>
<dbReference type="RefSeq" id="WP_085050857.1">
    <property type="nucleotide sequence ID" value="NZ_LNQR01000012.1"/>
</dbReference>
<sequence length="586" mass="64928">MNKEYFEKYSSLTIFIVMLLFFTLVLRIYQLQILKGDQYREAANSNKIRVITLPAARGIIYDRNHVPLVKNESSYYASLTPETKNIDTAGLSALLNLDEKKLIAKLKKGESYRFKSIVLKEGLTFKDVAAIEARRSDFPGLMVEPNLTRHYLFNSIGSHAIGYIGRMTLRQMQSADYDNITPETFVGQWAAEEFYDKELRGSAGEKIIEVDALGRQLKLIGQTKPKMGNDITLSIDIGLQEAAEKAFKGKIGSMVVVNTRNGEVLALVSLPTFDPNDFVMGIETDKWKAMHNDKRHPLLNRALQSAYPPGSVFKPVVAIAALEEGITDVNSGTQCKGSLEFGKYSFGCWKTHGDVSFHKAMIESCDVFYYEIGRRLGVERIEKYARMFGLGTSTGLGLRHGVDEKDGTMPSAKWKKKPEKRQWFLGETLSASIGQGYVSVTPAQVAQMTAMIANEGVIMPTTMLKDGNINNNMAKRLNIRPESFDVVKNTMYAVVNEERGTGKDAKSSVVKISGKTGTAQVIAGRLKSEKQKARFRDHAWFIAYAPSSNPEIAVAVIVEHGGHGGSTAAPIAKEVIEAYFKGKANK</sequence>
<keyword evidence="4" id="KW-0997">Cell inner membrane</keyword>
<feature type="domain" description="Penicillin-binding protein transpeptidase" evidence="15">
    <location>
        <begin position="252"/>
        <end position="577"/>
    </location>
</feature>
<dbReference type="Pfam" id="PF00905">
    <property type="entry name" value="Transpeptidase"/>
    <property type="match status" value="1"/>
</dbReference>
<evidence type="ECO:0000313" key="18">
    <source>
        <dbReference type="Proteomes" id="UP000060487"/>
    </source>
</evidence>
<dbReference type="Gene3D" id="3.30.1390.30">
    <property type="entry name" value="Penicillin-binding protein 2a, domain 3"/>
    <property type="match status" value="1"/>
</dbReference>
<dbReference type="InterPro" id="IPR005311">
    <property type="entry name" value="PBP_dimer"/>
</dbReference>
<evidence type="ECO:0000256" key="1">
    <source>
        <dbReference type="ARBA" id="ARBA00004167"/>
    </source>
</evidence>
<evidence type="ECO:0000256" key="14">
    <source>
        <dbReference type="SAM" id="Phobius"/>
    </source>
</evidence>
<dbReference type="SUPFAM" id="SSF56519">
    <property type="entry name" value="Penicillin binding protein dimerisation domain"/>
    <property type="match status" value="1"/>
</dbReference>
<dbReference type="InterPro" id="IPR036138">
    <property type="entry name" value="PBP_dimer_sf"/>
</dbReference>
<dbReference type="InterPro" id="IPR050515">
    <property type="entry name" value="Beta-lactam/transpept"/>
</dbReference>
<keyword evidence="11 14" id="KW-1133">Transmembrane helix</keyword>
<keyword evidence="13" id="KW-0961">Cell wall biogenesis/degradation</keyword>
<comment type="subcellular location">
    <subcellularLocation>
        <location evidence="2">Cell membrane</location>
    </subcellularLocation>
    <subcellularLocation>
        <location evidence="1">Membrane</location>
        <topology evidence="1">Single-pass membrane protein</topology>
    </subcellularLocation>
</comment>
<dbReference type="PANTHER" id="PTHR30627:SF2">
    <property type="entry name" value="PEPTIDOGLYCAN D,D-TRANSPEPTIDASE MRDA"/>
    <property type="match status" value="1"/>
</dbReference>
<dbReference type="InterPro" id="IPR017790">
    <property type="entry name" value="Penicillin-binding_protein_2"/>
</dbReference>
<dbReference type="Gene3D" id="3.90.1310.10">
    <property type="entry name" value="Penicillin-binding protein 2a (Domain 2)"/>
    <property type="match status" value="1"/>
</dbReference>
<keyword evidence="12 14" id="KW-0472">Membrane</keyword>
<keyword evidence="10" id="KW-0573">Peptidoglycan synthesis</keyword>
<keyword evidence="7 14" id="KW-0812">Transmembrane</keyword>
<evidence type="ECO:0000256" key="6">
    <source>
        <dbReference type="ARBA" id="ARBA00022670"/>
    </source>
</evidence>
<feature type="transmembrane region" description="Helical" evidence="14">
    <location>
        <begin position="12"/>
        <end position="29"/>
    </location>
</feature>
<dbReference type="InterPro" id="IPR012338">
    <property type="entry name" value="Beta-lactam/transpept-like"/>
</dbReference>
<evidence type="ECO:0000256" key="5">
    <source>
        <dbReference type="ARBA" id="ARBA00022645"/>
    </source>
</evidence>
<dbReference type="EMBL" id="LNQR01000012">
    <property type="protein sequence ID" value="KWT93243.1"/>
    <property type="molecule type" value="Genomic_DNA"/>
</dbReference>
<evidence type="ECO:0000256" key="9">
    <source>
        <dbReference type="ARBA" id="ARBA00022960"/>
    </source>
</evidence>
<feature type="domain" description="Penicillin-binding protein dimerisation" evidence="16">
    <location>
        <begin position="53"/>
        <end position="218"/>
    </location>
</feature>
<evidence type="ECO:0000256" key="10">
    <source>
        <dbReference type="ARBA" id="ARBA00022984"/>
    </source>
</evidence>
<evidence type="ECO:0000256" key="4">
    <source>
        <dbReference type="ARBA" id="ARBA00022519"/>
    </source>
</evidence>
<keyword evidence="6" id="KW-0645">Protease</keyword>
<keyword evidence="5" id="KW-0121">Carboxypeptidase</keyword>
<protein>
    <submittedName>
        <fullName evidence="17">Penicillin-binding protein 2</fullName>
    </submittedName>
</protein>
<name>A0ABR5SNH0_9BACT</name>
<keyword evidence="8" id="KW-0378">Hydrolase</keyword>
<comment type="caution">
    <text evidence="17">The sequence shown here is derived from an EMBL/GenBank/DDBJ whole genome shotgun (WGS) entry which is preliminary data.</text>
</comment>
<evidence type="ECO:0000259" key="16">
    <source>
        <dbReference type="Pfam" id="PF03717"/>
    </source>
</evidence>
<accession>A0ABR5SNH0</accession>
<dbReference type="Proteomes" id="UP000060487">
    <property type="component" value="Unassembled WGS sequence"/>
</dbReference>
<evidence type="ECO:0000256" key="7">
    <source>
        <dbReference type="ARBA" id="ARBA00022692"/>
    </source>
</evidence>
<dbReference type="Gene3D" id="3.40.710.10">
    <property type="entry name" value="DD-peptidase/beta-lactamase superfamily"/>
    <property type="match status" value="1"/>
</dbReference>
<dbReference type="InterPro" id="IPR001460">
    <property type="entry name" value="PCN-bd_Tpept"/>
</dbReference>
<dbReference type="SUPFAM" id="SSF56601">
    <property type="entry name" value="beta-lactamase/transpeptidase-like"/>
    <property type="match status" value="1"/>
</dbReference>
<organism evidence="17 18">
    <name type="scientific">Candidatus Magnetominusculus xianensis</name>
    <dbReference type="NCBI Taxonomy" id="1748249"/>
    <lineage>
        <taxon>Bacteria</taxon>
        <taxon>Pseudomonadati</taxon>
        <taxon>Nitrospirota</taxon>
        <taxon>Nitrospiria</taxon>
        <taxon>Nitrospirales</taxon>
        <taxon>Nitrospiraceae</taxon>
        <taxon>Candidatus Magnetominusculus</taxon>
    </lineage>
</organism>
<evidence type="ECO:0000256" key="3">
    <source>
        <dbReference type="ARBA" id="ARBA00022475"/>
    </source>
</evidence>
<dbReference type="PANTHER" id="PTHR30627">
    <property type="entry name" value="PEPTIDOGLYCAN D,D-TRANSPEPTIDASE"/>
    <property type="match status" value="1"/>
</dbReference>
<evidence type="ECO:0000259" key="15">
    <source>
        <dbReference type="Pfam" id="PF00905"/>
    </source>
</evidence>
<evidence type="ECO:0000256" key="12">
    <source>
        <dbReference type="ARBA" id="ARBA00023136"/>
    </source>
</evidence>
<evidence type="ECO:0000256" key="13">
    <source>
        <dbReference type="ARBA" id="ARBA00023316"/>
    </source>
</evidence>
<evidence type="ECO:0000256" key="8">
    <source>
        <dbReference type="ARBA" id="ARBA00022801"/>
    </source>
</evidence>
<evidence type="ECO:0000256" key="11">
    <source>
        <dbReference type="ARBA" id="ARBA00022989"/>
    </source>
</evidence>
<proteinExistence type="predicted"/>